<dbReference type="Proteomes" id="UP000197138">
    <property type="component" value="Unassembled WGS sequence"/>
</dbReference>
<evidence type="ECO:0000256" key="1">
    <source>
        <dbReference type="SAM" id="MobiDB-lite"/>
    </source>
</evidence>
<evidence type="ECO:0000313" key="3">
    <source>
        <dbReference type="Proteomes" id="UP000197138"/>
    </source>
</evidence>
<evidence type="ECO:0000313" key="2">
    <source>
        <dbReference type="EMBL" id="OWM77103.1"/>
    </source>
</evidence>
<feature type="compositionally biased region" description="Low complexity" evidence="1">
    <location>
        <begin position="37"/>
        <end position="48"/>
    </location>
</feature>
<accession>A0A218WWU0</accession>
<proteinExistence type="predicted"/>
<name>A0A218WWU0_PUNGR</name>
<reference evidence="3" key="1">
    <citation type="journal article" date="2017" name="Plant J.">
        <title>The pomegranate (Punica granatum L.) genome and the genomics of punicalagin biosynthesis.</title>
        <authorList>
            <person name="Qin G."/>
            <person name="Xu C."/>
            <person name="Ming R."/>
            <person name="Tang H."/>
            <person name="Guyot R."/>
            <person name="Kramer E.M."/>
            <person name="Hu Y."/>
            <person name="Yi X."/>
            <person name="Qi Y."/>
            <person name="Xu X."/>
            <person name="Gao Z."/>
            <person name="Pan H."/>
            <person name="Jian J."/>
            <person name="Tian Y."/>
            <person name="Yue Z."/>
            <person name="Xu Y."/>
        </authorList>
    </citation>
    <scope>NUCLEOTIDE SEQUENCE [LARGE SCALE GENOMIC DNA]</scope>
    <source>
        <strain evidence="3">cv. Dabenzi</strain>
    </source>
</reference>
<feature type="compositionally biased region" description="Basic and acidic residues" evidence="1">
    <location>
        <begin position="82"/>
        <end position="97"/>
    </location>
</feature>
<dbReference type="AlphaFoldDB" id="A0A218WWU0"/>
<sequence length="138" mass="15398">MDTSWAARDKPDRQRQRLGRNGWLNGDSWTLRPGLRTTGTSEGSSSSEDLLRLWLVRAGELGEDHRQRLPGATATTPFSCQKKNENKKGSKDRDCSRRYGMVAPQQLWLETEGKGMSLGGGELKANEMGYGLVSEVRE</sequence>
<feature type="region of interest" description="Disordered" evidence="1">
    <location>
        <begin position="1"/>
        <end position="48"/>
    </location>
</feature>
<comment type="caution">
    <text evidence="2">The sequence shown here is derived from an EMBL/GenBank/DDBJ whole genome shotgun (WGS) entry which is preliminary data.</text>
</comment>
<feature type="region of interest" description="Disordered" evidence="1">
    <location>
        <begin position="64"/>
        <end position="97"/>
    </location>
</feature>
<gene>
    <name evidence="2" type="ORF">CDL15_Pgr013194</name>
</gene>
<dbReference type="EMBL" id="MTKT01002727">
    <property type="protein sequence ID" value="OWM77103.1"/>
    <property type="molecule type" value="Genomic_DNA"/>
</dbReference>
<protein>
    <submittedName>
        <fullName evidence="2">Uncharacterized protein</fullName>
    </submittedName>
</protein>
<organism evidence="2 3">
    <name type="scientific">Punica granatum</name>
    <name type="common">Pomegranate</name>
    <dbReference type="NCBI Taxonomy" id="22663"/>
    <lineage>
        <taxon>Eukaryota</taxon>
        <taxon>Viridiplantae</taxon>
        <taxon>Streptophyta</taxon>
        <taxon>Embryophyta</taxon>
        <taxon>Tracheophyta</taxon>
        <taxon>Spermatophyta</taxon>
        <taxon>Magnoliopsida</taxon>
        <taxon>eudicotyledons</taxon>
        <taxon>Gunneridae</taxon>
        <taxon>Pentapetalae</taxon>
        <taxon>rosids</taxon>
        <taxon>malvids</taxon>
        <taxon>Myrtales</taxon>
        <taxon>Lythraceae</taxon>
        <taxon>Punica</taxon>
    </lineage>
</organism>